<evidence type="ECO:0000313" key="3">
    <source>
        <dbReference type="EMBL" id="KAJ3662087.1"/>
    </source>
</evidence>
<sequence length="1413" mass="160263">MGKENDLTEGEKGQIEAYYEQDYFTAFKKLKPGEQTASDSAETICETASSDPGPSKIDETLEENDESFENLQSTDSESLSEADSETEDCEAKFESWIKFRQNPELKLSSRSHVPGPLDLSQTKVDEPKQPVLQFYPKTKFLNKFRQFNKAWYNTFPWVEYSVSADSVYCFACRHFSPHASDQNSNVAFICVGFKNWKKAMDQTSGLKLHNSSSDHKSCMIKWSSFKQIKASGEGSVAGQLSEAHLNSVKENRLYVSIVVDVILYTAMQCIAQRGSKENSASSNRGNFLELLSLFAKYNDVIKKKLNEEGHKNPKYTSPKIQNEILFIISRMTLEKISTEINKASCFAVICDETKDISKTERVSVVLRYYLDGTVYERFIGFHAAQDLNANSLFSYIKNLLQWCSVDIKRCSVVKLLHIIMKTPMSTESVSCSKLYKSSKGNIYVGKRKLSPKSSLLFSGDPKTLSRMKDQLQSSFIKIANSIQLNKIKLSKTSKYEISDTDEEPYEDSGDSYQPTTSCSSRGSSHISSPTFQVDDIRSNVRRQLFPTSGLSLLRTPSSEESESTDAGILSRMTRITPSPTCSMMIPNCPLEENTPTRSNMPSQLAIVTFKGQNVEVIINHTLHRGQYSCHLNCVKETLTGFLYENKTNSNDHVCSYFKSEGAYSNVGTIVRDKDERKAEFHVNKCFLSPDTLFGMESFFPHMKTNLTPLLVQQHINQEVGPKSCRIPTDKKSKYHFCMYCDQMRTSIGRHFVKCHAEEEEVKTIILLEKQSKARHEALTALRRKSDSVHNARSDPHNRISIRASKMVPVAKFVNCCNCGGLFAPNNYSRHNRICTERPANRQRVLPLARFNTENQQEDSDETTLNVNNLVKRLLASMENDEVGDVVRTDSTLLLYAKNKALQHMSEERQNANTRQQLRRGAKLLIQARLLDSEISEFSDCLDPTKYDTIIETVYLLSGLKIKTYELTTPTVIPHFRILLENCGTFLKSELLKKGLTMQDPQVQRTDAFLAVHNNDFKMKVSKTARINTVRNIIEKNKQLPLPCDVAALTDYIKAQASYSCNKLKQSGFNYAHWCKLGKSVMLHVLIFNRRRVGEISNIRLADYQKKSKLEKKQCAGLNNLEQLLANHFTRMLIMAKRSRPLPVLLDDEQIQYIDLFLSLRKQAGVKEENPYLFGAPLKSQHLSCSVALNEFSINCGKTLDELEVMLPAVSEINDVGDEVDEELFDDLNGQHIDTDLAKHHHENVQPEAEIRPHLDDDESNVSHDPEILLETGETEEAVSDMVDMLKTSIETQVTSLNTEKATTSGNRQTKIRRKKNCSTPDKSPQSRFPTTQEILVTLNNSPRRRKRTSKARWTVQEKEFVYQHFRTLTFLPPPISQLSKLLVSQGRKSSKTRNHPHGGVDATASTPHDPQVN</sequence>
<feature type="compositionally biased region" description="Acidic residues" evidence="1">
    <location>
        <begin position="498"/>
        <end position="509"/>
    </location>
</feature>
<evidence type="ECO:0000313" key="4">
    <source>
        <dbReference type="Proteomes" id="UP001168821"/>
    </source>
</evidence>
<dbReference type="PANTHER" id="PTHR33480">
    <property type="entry name" value="SET DOMAIN-CONTAINING PROTEIN-RELATED"/>
    <property type="match status" value="1"/>
</dbReference>
<comment type="caution">
    <text evidence="3">The sequence shown here is derived from an EMBL/GenBank/DDBJ whole genome shotgun (WGS) entry which is preliminary data.</text>
</comment>
<dbReference type="Pfam" id="PF14291">
    <property type="entry name" value="DUF4371"/>
    <property type="match status" value="1"/>
</dbReference>
<reference evidence="3" key="1">
    <citation type="journal article" date="2023" name="G3 (Bethesda)">
        <title>Whole genome assemblies of Zophobas morio and Tenebrio molitor.</title>
        <authorList>
            <person name="Kaur S."/>
            <person name="Stinson S.A."/>
            <person name="diCenzo G.C."/>
        </authorList>
    </citation>
    <scope>NUCLEOTIDE SEQUENCE</scope>
    <source>
        <strain evidence="3">QUZm001</strain>
    </source>
</reference>
<feature type="domain" description="TTF-type" evidence="2">
    <location>
        <begin position="143"/>
        <end position="234"/>
    </location>
</feature>
<feature type="compositionally biased region" description="Polar residues" evidence="1">
    <location>
        <begin position="35"/>
        <end position="52"/>
    </location>
</feature>
<dbReference type="InterPro" id="IPR025398">
    <property type="entry name" value="DUF4371"/>
</dbReference>
<feature type="compositionally biased region" description="Low complexity" evidence="1">
    <location>
        <begin position="517"/>
        <end position="528"/>
    </location>
</feature>
<feature type="region of interest" description="Disordered" evidence="1">
    <location>
        <begin position="35"/>
        <end position="85"/>
    </location>
</feature>
<feature type="region of interest" description="Disordered" evidence="1">
    <location>
        <begin position="1381"/>
        <end position="1413"/>
    </location>
</feature>
<feature type="compositionally biased region" description="Polar residues" evidence="1">
    <location>
        <begin position="1317"/>
        <end position="1329"/>
    </location>
</feature>
<protein>
    <recommendedName>
        <fullName evidence="2">TTF-type domain-containing protein</fullName>
    </recommendedName>
</protein>
<keyword evidence="4" id="KW-1185">Reference proteome</keyword>
<organism evidence="3 4">
    <name type="scientific">Zophobas morio</name>
    <dbReference type="NCBI Taxonomy" id="2755281"/>
    <lineage>
        <taxon>Eukaryota</taxon>
        <taxon>Metazoa</taxon>
        <taxon>Ecdysozoa</taxon>
        <taxon>Arthropoda</taxon>
        <taxon>Hexapoda</taxon>
        <taxon>Insecta</taxon>
        <taxon>Pterygota</taxon>
        <taxon>Neoptera</taxon>
        <taxon>Endopterygota</taxon>
        <taxon>Coleoptera</taxon>
        <taxon>Polyphaga</taxon>
        <taxon>Cucujiformia</taxon>
        <taxon>Tenebrionidae</taxon>
        <taxon>Zophobas</taxon>
    </lineage>
</organism>
<dbReference type="SMART" id="SM00597">
    <property type="entry name" value="ZnF_TTF"/>
    <property type="match status" value="1"/>
</dbReference>
<name>A0AA38ISC0_9CUCU</name>
<dbReference type="Proteomes" id="UP001168821">
    <property type="component" value="Unassembled WGS sequence"/>
</dbReference>
<dbReference type="InterPro" id="IPR006580">
    <property type="entry name" value="Znf_TTF"/>
</dbReference>
<evidence type="ECO:0000256" key="1">
    <source>
        <dbReference type="SAM" id="MobiDB-lite"/>
    </source>
</evidence>
<dbReference type="EMBL" id="JALNTZ010000002">
    <property type="protein sequence ID" value="KAJ3662087.1"/>
    <property type="molecule type" value="Genomic_DNA"/>
</dbReference>
<gene>
    <name evidence="3" type="ORF">Zmor_006449</name>
</gene>
<feature type="region of interest" description="Disordered" evidence="1">
    <location>
        <begin position="1298"/>
        <end position="1329"/>
    </location>
</feature>
<feature type="compositionally biased region" description="Polar residues" evidence="1">
    <location>
        <begin position="1403"/>
        <end position="1413"/>
    </location>
</feature>
<accession>A0AA38ISC0</accession>
<feature type="compositionally biased region" description="Polar residues" evidence="1">
    <location>
        <begin position="1298"/>
        <end position="1308"/>
    </location>
</feature>
<evidence type="ECO:0000259" key="2">
    <source>
        <dbReference type="SMART" id="SM00597"/>
    </source>
</evidence>
<proteinExistence type="predicted"/>
<feature type="region of interest" description="Disordered" evidence="1">
    <location>
        <begin position="498"/>
        <end position="530"/>
    </location>
</feature>
<dbReference type="EMBL" id="JALNTZ010000002">
    <property type="protein sequence ID" value="KAJ3662088.1"/>
    <property type="molecule type" value="Genomic_DNA"/>
</dbReference>
<dbReference type="PANTHER" id="PTHR33480:SF1">
    <property type="entry name" value="TYR RECOMBINASE DOMAIN-CONTAINING PROTEIN"/>
    <property type="match status" value="1"/>
</dbReference>